<dbReference type="InterPro" id="IPR021351">
    <property type="entry name" value="DUF2969"/>
</dbReference>
<comment type="caution">
    <text evidence="1">The sequence shown here is derived from an EMBL/GenBank/DDBJ whole genome shotgun (WGS) entry which is preliminary data.</text>
</comment>
<dbReference type="Pfam" id="PF11184">
    <property type="entry name" value="DUF2969"/>
    <property type="match status" value="1"/>
</dbReference>
<reference evidence="1 2" key="1">
    <citation type="submission" date="2017-05" db="EMBL/GenBank/DDBJ databases">
        <title>Vagococcus spp. assemblies.</title>
        <authorList>
            <person name="Gulvik C.A."/>
        </authorList>
    </citation>
    <scope>NUCLEOTIDE SEQUENCE [LARGE SCALE GENOMIC DNA]</scope>
    <source>
        <strain evidence="1 2">CCUG 51432</strain>
    </source>
</reference>
<evidence type="ECO:0000313" key="1">
    <source>
        <dbReference type="EMBL" id="RSU12604.1"/>
    </source>
</evidence>
<organism evidence="1 2">
    <name type="scientific">Vagococcus elongatus</name>
    <dbReference type="NCBI Taxonomy" id="180344"/>
    <lineage>
        <taxon>Bacteria</taxon>
        <taxon>Bacillati</taxon>
        <taxon>Bacillota</taxon>
        <taxon>Bacilli</taxon>
        <taxon>Lactobacillales</taxon>
        <taxon>Enterococcaceae</taxon>
        <taxon>Vagococcus</taxon>
    </lineage>
</organism>
<dbReference type="Proteomes" id="UP000287605">
    <property type="component" value="Unassembled WGS sequence"/>
</dbReference>
<dbReference type="OrthoDB" id="2151809at2"/>
<protein>
    <recommendedName>
        <fullName evidence="3">DUF2969 domain-containing protein</fullName>
    </recommendedName>
</protein>
<dbReference type="EMBL" id="NGKA01000007">
    <property type="protein sequence ID" value="RSU12604.1"/>
    <property type="molecule type" value="Genomic_DNA"/>
</dbReference>
<name>A0A430AX24_9ENTE</name>
<evidence type="ECO:0008006" key="3">
    <source>
        <dbReference type="Google" id="ProtNLM"/>
    </source>
</evidence>
<sequence>MNEKEQAKVNKMSKNKNTNKNTEIEVKEFEINKEGKLIPCYELKVGKKIIGTLEETEPKKISVIMDGETAMVVKTVEEGIEAVIRQWNLFQ</sequence>
<dbReference type="AlphaFoldDB" id="A0A430AX24"/>
<gene>
    <name evidence="1" type="ORF">CBF29_05605</name>
</gene>
<proteinExistence type="predicted"/>
<accession>A0A430AX24</accession>
<evidence type="ECO:0000313" key="2">
    <source>
        <dbReference type="Proteomes" id="UP000287605"/>
    </source>
</evidence>
<keyword evidence="2" id="KW-1185">Reference proteome</keyword>